<accession>D8LJU3</accession>
<feature type="domain" description="NAD-dependent epimerase/dehydratase" evidence="2">
    <location>
        <begin position="24"/>
        <end position="208"/>
    </location>
</feature>
<dbReference type="AlphaFoldDB" id="D8LJU3"/>
<protein>
    <submittedName>
        <fullName evidence="3">Uncharacterized Protein</fullName>
    </submittedName>
</protein>
<feature type="chain" id="PRO_5003117210" evidence="1">
    <location>
        <begin position="20"/>
        <end position="285"/>
    </location>
</feature>
<name>D8LJU3_ECTSI</name>
<dbReference type="OrthoDB" id="10259101at2759"/>
<dbReference type="InterPro" id="IPR001509">
    <property type="entry name" value="Epimerase_deHydtase"/>
</dbReference>
<dbReference type="Gene3D" id="3.40.50.720">
    <property type="entry name" value="NAD(P)-binding Rossmann-like Domain"/>
    <property type="match status" value="1"/>
</dbReference>
<reference evidence="3 4" key="1">
    <citation type="journal article" date="2010" name="Nature">
        <title>The Ectocarpus genome and the independent evolution of multicellularity in brown algae.</title>
        <authorList>
            <person name="Cock J.M."/>
            <person name="Sterck L."/>
            <person name="Rouze P."/>
            <person name="Scornet D."/>
            <person name="Allen A.E."/>
            <person name="Amoutzias G."/>
            <person name="Anthouard V."/>
            <person name="Artiguenave F."/>
            <person name="Aury J.M."/>
            <person name="Badger J.H."/>
            <person name="Beszteri B."/>
            <person name="Billiau K."/>
            <person name="Bonnet E."/>
            <person name="Bothwell J.H."/>
            <person name="Bowler C."/>
            <person name="Boyen C."/>
            <person name="Brownlee C."/>
            <person name="Carrano C.J."/>
            <person name="Charrier B."/>
            <person name="Cho G.Y."/>
            <person name="Coelho S.M."/>
            <person name="Collen J."/>
            <person name="Corre E."/>
            <person name="Da Silva C."/>
            <person name="Delage L."/>
            <person name="Delaroque N."/>
            <person name="Dittami S.M."/>
            <person name="Doulbeau S."/>
            <person name="Elias M."/>
            <person name="Farnham G."/>
            <person name="Gachon C.M."/>
            <person name="Gschloessl B."/>
            <person name="Heesch S."/>
            <person name="Jabbari K."/>
            <person name="Jubin C."/>
            <person name="Kawai H."/>
            <person name="Kimura K."/>
            <person name="Kloareg B."/>
            <person name="Kupper F.C."/>
            <person name="Lang D."/>
            <person name="Le Bail A."/>
            <person name="Leblanc C."/>
            <person name="Lerouge P."/>
            <person name="Lohr M."/>
            <person name="Lopez P.J."/>
            <person name="Martens C."/>
            <person name="Maumus F."/>
            <person name="Michel G."/>
            <person name="Miranda-Saavedra D."/>
            <person name="Morales J."/>
            <person name="Moreau H."/>
            <person name="Motomura T."/>
            <person name="Nagasato C."/>
            <person name="Napoli C.A."/>
            <person name="Nelson D.R."/>
            <person name="Nyvall-Collen P."/>
            <person name="Peters A.F."/>
            <person name="Pommier C."/>
            <person name="Potin P."/>
            <person name="Poulain J."/>
            <person name="Quesneville H."/>
            <person name="Read B."/>
            <person name="Rensing S.A."/>
            <person name="Ritter A."/>
            <person name="Rousvoal S."/>
            <person name="Samanta M."/>
            <person name="Samson G."/>
            <person name="Schroeder D.C."/>
            <person name="Segurens B."/>
            <person name="Strittmatter M."/>
            <person name="Tonon T."/>
            <person name="Tregear J.W."/>
            <person name="Valentin K."/>
            <person name="von Dassow P."/>
            <person name="Yamagishi T."/>
            <person name="Van de Peer Y."/>
            <person name="Wincker P."/>
        </authorList>
    </citation>
    <scope>NUCLEOTIDE SEQUENCE [LARGE SCALE GENOMIC DNA]</scope>
    <source>
        <strain evidence="4">Ec32 / CCAP1310/4</strain>
    </source>
</reference>
<evidence type="ECO:0000259" key="2">
    <source>
        <dbReference type="Pfam" id="PF01370"/>
    </source>
</evidence>
<evidence type="ECO:0000256" key="1">
    <source>
        <dbReference type="SAM" id="SignalP"/>
    </source>
</evidence>
<dbReference type="STRING" id="2880.D8LJU3"/>
<keyword evidence="4" id="KW-1185">Reference proteome</keyword>
<dbReference type="InterPro" id="IPR051207">
    <property type="entry name" value="ComplexI_NDUFA9_subunit"/>
</dbReference>
<proteinExistence type="predicted"/>
<dbReference type="InParanoid" id="D8LJU3"/>
<dbReference type="Proteomes" id="UP000002630">
    <property type="component" value="Unassembled WGS sequence"/>
</dbReference>
<evidence type="ECO:0000313" key="4">
    <source>
        <dbReference type="Proteomes" id="UP000002630"/>
    </source>
</evidence>
<feature type="signal peptide" evidence="1">
    <location>
        <begin position="1"/>
        <end position="19"/>
    </location>
</feature>
<dbReference type="GO" id="GO:0044877">
    <property type="term" value="F:protein-containing complex binding"/>
    <property type="evidence" value="ECO:0007669"/>
    <property type="project" value="TreeGrafter"/>
</dbReference>
<dbReference type="PANTHER" id="PTHR12126">
    <property type="entry name" value="NADH-UBIQUINONE OXIDOREDUCTASE 39 KDA SUBUNIT-RELATED"/>
    <property type="match status" value="1"/>
</dbReference>
<keyword evidence="1" id="KW-0732">Signal</keyword>
<dbReference type="SUPFAM" id="SSF51735">
    <property type="entry name" value="NAD(P)-binding Rossmann-fold domains"/>
    <property type="match status" value="1"/>
</dbReference>
<organism evidence="3 4">
    <name type="scientific">Ectocarpus siliculosus</name>
    <name type="common">Brown alga</name>
    <name type="synonym">Conferva siliculosa</name>
    <dbReference type="NCBI Taxonomy" id="2880"/>
    <lineage>
        <taxon>Eukaryota</taxon>
        <taxon>Sar</taxon>
        <taxon>Stramenopiles</taxon>
        <taxon>Ochrophyta</taxon>
        <taxon>PX clade</taxon>
        <taxon>Phaeophyceae</taxon>
        <taxon>Ectocarpales</taxon>
        <taxon>Ectocarpaceae</taxon>
        <taxon>Ectocarpus</taxon>
    </lineage>
</organism>
<dbReference type="PANTHER" id="PTHR12126:SF15">
    <property type="entry name" value="NAD(P)-BINDING DOMAIN-CONTAINING PROTEIN"/>
    <property type="match status" value="1"/>
</dbReference>
<dbReference type="InterPro" id="IPR036291">
    <property type="entry name" value="NAD(P)-bd_dom_sf"/>
</dbReference>
<sequence length="285" mass="29709">MQLLTLLIALAVVGDTAMALAPKILVLGGTGFIGSTVSRIAVDSGCEVTSLSRRGTPSPDSDPLPGVNFLKGDATDPAVVQQVIGDGDYDGVVHAVGMLFAGSLNRFASGSGSVPDPGTTYDKITRQTAFAATAALDALAQGGSQQRPFVFISAAEAKWGFDGIFEGSPVGFLHDYLVAKRAVEDELLNNKPSLRGVVLRPSLVWTKRRPGALLPVAAFQIGSRLGLPFIDRPVHVETLASAAVEALFDSSVRGVQDWRGMEKLAESYKANRGAAGGTDGSIAEL</sequence>
<dbReference type="eggNOG" id="KOG4288">
    <property type="taxonomic scope" value="Eukaryota"/>
</dbReference>
<gene>
    <name evidence="3" type="ORF">Esi_0271_0039</name>
</gene>
<dbReference type="GO" id="GO:0005739">
    <property type="term" value="C:mitochondrion"/>
    <property type="evidence" value="ECO:0007669"/>
    <property type="project" value="TreeGrafter"/>
</dbReference>
<dbReference type="EMBL" id="FN649760">
    <property type="protein sequence ID" value="CBN79609.1"/>
    <property type="molecule type" value="Genomic_DNA"/>
</dbReference>
<dbReference type="Pfam" id="PF01370">
    <property type="entry name" value="Epimerase"/>
    <property type="match status" value="1"/>
</dbReference>
<evidence type="ECO:0000313" key="3">
    <source>
        <dbReference type="EMBL" id="CBN79609.1"/>
    </source>
</evidence>